<keyword evidence="1" id="KW-1133">Transmembrane helix</keyword>
<evidence type="ECO:0000313" key="2">
    <source>
        <dbReference type="EMBL" id="NDV38345.1"/>
    </source>
</evidence>
<dbReference type="EMBL" id="GIBP01009376">
    <property type="protein sequence ID" value="NDV38345.1"/>
    <property type="molecule type" value="Transcribed_RNA"/>
</dbReference>
<evidence type="ECO:0000256" key="1">
    <source>
        <dbReference type="SAM" id="Phobius"/>
    </source>
</evidence>
<keyword evidence="1" id="KW-0472">Membrane</keyword>
<protein>
    <submittedName>
        <fullName evidence="2">Uncharacterized protein</fullName>
    </submittedName>
</protein>
<dbReference type="AlphaFoldDB" id="A0A6B2LN40"/>
<accession>A0A6B2LN40</accession>
<proteinExistence type="predicted"/>
<organism evidence="2">
    <name type="scientific">Arcella intermedia</name>
    <dbReference type="NCBI Taxonomy" id="1963864"/>
    <lineage>
        <taxon>Eukaryota</taxon>
        <taxon>Amoebozoa</taxon>
        <taxon>Tubulinea</taxon>
        <taxon>Elardia</taxon>
        <taxon>Arcellinida</taxon>
        <taxon>Sphaerothecina</taxon>
        <taxon>Arcellidae</taxon>
        <taxon>Arcella</taxon>
    </lineage>
</organism>
<sequence length="115" mass="11460">MALVGIVVALVGIGVVLGQVGMVGVVLGQVGMVGVVWGQVGMVGAVVGLVGIERVVVVFVGKVAGEVVVEFVGIGFEARKVEVGMMVVEELVGIVEGFVGKVVGVIVGFVGIVSD</sequence>
<keyword evidence="1" id="KW-0812">Transmembrane</keyword>
<feature type="transmembrane region" description="Helical" evidence="1">
    <location>
        <begin position="34"/>
        <end position="52"/>
    </location>
</feature>
<reference evidence="2" key="1">
    <citation type="journal article" date="2020" name="J. Eukaryot. Microbiol.">
        <title>De novo Sequencing, Assembly and Annotation of the Transcriptome for the Free-Living Testate Amoeba Arcella intermedia.</title>
        <authorList>
            <person name="Ribeiro G.M."/>
            <person name="Porfirio-Sousa A.L."/>
            <person name="Maurer-Alcala X.X."/>
            <person name="Katz L.A."/>
            <person name="Lahr D.J.G."/>
        </authorList>
    </citation>
    <scope>NUCLEOTIDE SEQUENCE</scope>
</reference>
<name>A0A6B2LN40_9EUKA</name>